<protein>
    <submittedName>
        <fullName evidence="3 4">F-box domain-containing protein</fullName>
    </submittedName>
</protein>
<dbReference type="FunCoup" id="A0A251S3N2">
    <property type="interactions" value="1817"/>
</dbReference>
<dbReference type="OMA" id="IANHEYL"/>
<dbReference type="PANTHER" id="PTHR35546">
    <property type="entry name" value="F-BOX PROTEIN INTERACTION DOMAIN PROTEIN-RELATED"/>
    <property type="match status" value="1"/>
</dbReference>
<dbReference type="PANTHER" id="PTHR35546:SF115">
    <property type="entry name" value="F-BOX DOMAIN-CONTAINING PROTEIN"/>
    <property type="match status" value="1"/>
</dbReference>
<gene>
    <name evidence="4" type="ORF">HannXRQ_Chr16g0525271</name>
    <name evidence="3" type="ORF">HanXRQr2_Chr16g0768491</name>
</gene>
<dbReference type="CDD" id="cd22157">
    <property type="entry name" value="F-box_AtFBW1-like"/>
    <property type="match status" value="1"/>
</dbReference>
<dbReference type="EMBL" id="CM007905">
    <property type="protein sequence ID" value="OTF92746.1"/>
    <property type="molecule type" value="Genomic_DNA"/>
</dbReference>
<dbReference type="InterPro" id="IPR036047">
    <property type="entry name" value="F-box-like_dom_sf"/>
</dbReference>
<evidence type="ECO:0000313" key="3">
    <source>
        <dbReference type="EMBL" id="KAF5761737.1"/>
    </source>
</evidence>
<dbReference type="NCBIfam" id="TIGR01640">
    <property type="entry name" value="F_box_assoc_1"/>
    <property type="match status" value="1"/>
</dbReference>
<accession>A0A251S3N2</accession>
<name>A0A251S3N2_HELAN</name>
<reference evidence="4" key="2">
    <citation type="submission" date="2017-02" db="EMBL/GenBank/DDBJ databases">
        <title>Sunflower complete genome.</title>
        <authorList>
            <person name="Langlade N."/>
            <person name="Munos S."/>
        </authorList>
    </citation>
    <scope>NUCLEOTIDE SEQUENCE [LARGE SCALE GENOMIC DNA]</scope>
    <source>
        <tissue evidence="4">Leaves</tissue>
    </source>
</reference>
<dbReference type="EMBL" id="MNCJ02000331">
    <property type="protein sequence ID" value="KAF5761737.1"/>
    <property type="molecule type" value="Genomic_DNA"/>
</dbReference>
<reference evidence="3 5" key="1">
    <citation type="journal article" date="2017" name="Nature">
        <title>The sunflower genome provides insights into oil metabolism, flowering and Asterid evolution.</title>
        <authorList>
            <person name="Badouin H."/>
            <person name="Gouzy J."/>
            <person name="Grassa C.J."/>
            <person name="Murat F."/>
            <person name="Staton S.E."/>
            <person name="Cottret L."/>
            <person name="Lelandais-Briere C."/>
            <person name="Owens G.L."/>
            <person name="Carrere S."/>
            <person name="Mayjonade B."/>
            <person name="Legrand L."/>
            <person name="Gill N."/>
            <person name="Kane N.C."/>
            <person name="Bowers J.E."/>
            <person name="Hubner S."/>
            <person name="Bellec A."/>
            <person name="Berard A."/>
            <person name="Berges H."/>
            <person name="Blanchet N."/>
            <person name="Boniface M.C."/>
            <person name="Brunel D."/>
            <person name="Catrice O."/>
            <person name="Chaidir N."/>
            <person name="Claudel C."/>
            <person name="Donnadieu C."/>
            <person name="Faraut T."/>
            <person name="Fievet G."/>
            <person name="Helmstetter N."/>
            <person name="King M."/>
            <person name="Knapp S.J."/>
            <person name="Lai Z."/>
            <person name="Le Paslier M.C."/>
            <person name="Lippi Y."/>
            <person name="Lorenzon L."/>
            <person name="Mandel J.R."/>
            <person name="Marage G."/>
            <person name="Marchand G."/>
            <person name="Marquand E."/>
            <person name="Bret-Mestries E."/>
            <person name="Morien E."/>
            <person name="Nambeesan S."/>
            <person name="Nguyen T."/>
            <person name="Pegot-Espagnet P."/>
            <person name="Pouilly N."/>
            <person name="Raftis F."/>
            <person name="Sallet E."/>
            <person name="Schiex T."/>
            <person name="Thomas J."/>
            <person name="Vandecasteele C."/>
            <person name="Vares D."/>
            <person name="Vear F."/>
            <person name="Vautrin S."/>
            <person name="Crespi M."/>
            <person name="Mangin B."/>
            <person name="Burke J.M."/>
            <person name="Salse J."/>
            <person name="Munos S."/>
            <person name="Vincourt P."/>
            <person name="Rieseberg L.H."/>
            <person name="Langlade N.B."/>
        </authorList>
    </citation>
    <scope>NUCLEOTIDE SEQUENCE [LARGE SCALE GENOMIC DNA]</scope>
    <source>
        <strain evidence="5">cv. SF193</strain>
        <tissue evidence="3">Leaves</tissue>
    </source>
</reference>
<keyword evidence="5" id="KW-1185">Reference proteome</keyword>
<feature type="domain" description="F-box" evidence="1">
    <location>
        <begin position="90"/>
        <end position="125"/>
    </location>
</feature>
<dbReference type="InterPro" id="IPR001810">
    <property type="entry name" value="F-box_dom"/>
</dbReference>
<dbReference type="InParanoid" id="A0A251S3N2"/>
<evidence type="ECO:0000259" key="2">
    <source>
        <dbReference type="Pfam" id="PF07734"/>
    </source>
</evidence>
<sequence length="451" mass="52250">MLVGYKRRFEAYSTDPPRLAHFLFSIPRHQFGETLSSHFSNDHLQKMVNTRRSKISRKTQNQNTPKTCLSVVEDSDQKPTESGALIGSNDDLLTEILIRLPVTSILGFKSVSKHWRLLLSQKHFTQRYDKLSKSPGFFASNKYVPFDVENPNTPPFRSLDPYFDRSGFDILQSCNGLLLCSPDLGPKGHIAAPKYYVFNPTTKQLATIPPLLGGLKVHKTIRFMGLAYHQTDCPHYKLVCIRFLECFGEFLELFQLQTYSSDTGKWKISVESFHAIKPAFFYQGVYWNGAVFWGPYYQNYLYFKLDVEQLQTLPLPVGLPSSQIIAMYFGESRGHLHLIVRNKYQDYSLHWNVYEMLSDHSGWFVKYQLQLDELPGAFPEVVSGYGYCDLHVIDVVRGEEEENTFLVLRTPEKFITYNVHDKSYKQIFSFSTYSYMDPSIFHRYTETLSSF</sequence>
<organism evidence="4 5">
    <name type="scientific">Helianthus annuus</name>
    <name type="common">Common sunflower</name>
    <dbReference type="NCBI Taxonomy" id="4232"/>
    <lineage>
        <taxon>Eukaryota</taxon>
        <taxon>Viridiplantae</taxon>
        <taxon>Streptophyta</taxon>
        <taxon>Embryophyta</taxon>
        <taxon>Tracheophyta</taxon>
        <taxon>Spermatophyta</taxon>
        <taxon>Magnoliopsida</taxon>
        <taxon>eudicotyledons</taxon>
        <taxon>Gunneridae</taxon>
        <taxon>Pentapetalae</taxon>
        <taxon>asterids</taxon>
        <taxon>campanulids</taxon>
        <taxon>Asterales</taxon>
        <taxon>Asteraceae</taxon>
        <taxon>Asteroideae</taxon>
        <taxon>Heliantheae alliance</taxon>
        <taxon>Heliantheae</taxon>
        <taxon>Helianthus</taxon>
    </lineage>
</organism>
<dbReference type="InterPro" id="IPR006527">
    <property type="entry name" value="F-box-assoc_dom_typ1"/>
</dbReference>
<proteinExistence type="predicted"/>
<dbReference type="SUPFAM" id="SSF81383">
    <property type="entry name" value="F-box domain"/>
    <property type="match status" value="1"/>
</dbReference>
<evidence type="ECO:0000259" key="1">
    <source>
        <dbReference type="Pfam" id="PF00646"/>
    </source>
</evidence>
<dbReference type="InterPro" id="IPR017451">
    <property type="entry name" value="F-box-assoc_interact_dom"/>
</dbReference>
<dbReference type="Pfam" id="PF00646">
    <property type="entry name" value="F-box"/>
    <property type="match status" value="1"/>
</dbReference>
<dbReference type="STRING" id="4232.A0A251S3N2"/>
<dbReference type="Pfam" id="PF07734">
    <property type="entry name" value="FBA_1"/>
    <property type="match status" value="1"/>
</dbReference>
<dbReference type="Gramene" id="mRNA:HanXRQr2_Chr16g0768491">
    <property type="protein sequence ID" value="CDS:HanXRQr2_Chr16g0768491.1"/>
    <property type="gene ID" value="HanXRQr2_Chr16g0768491"/>
</dbReference>
<feature type="domain" description="F-box associated beta-propeller type 1" evidence="2">
    <location>
        <begin position="172"/>
        <end position="316"/>
    </location>
</feature>
<evidence type="ECO:0000313" key="5">
    <source>
        <dbReference type="Proteomes" id="UP000215914"/>
    </source>
</evidence>
<dbReference type="AlphaFoldDB" id="A0A251S3N2"/>
<reference evidence="3" key="3">
    <citation type="submission" date="2020-06" db="EMBL/GenBank/DDBJ databases">
        <title>Helianthus annuus Genome sequencing and assembly Release 2.</title>
        <authorList>
            <person name="Gouzy J."/>
            <person name="Langlade N."/>
            <person name="Munos S."/>
        </authorList>
    </citation>
    <scope>NUCLEOTIDE SEQUENCE</scope>
    <source>
        <tissue evidence="3">Leaves</tissue>
    </source>
</reference>
<dbReference type="Proteomes" id="UP000215914">
    <property type="component" value="Chromosome 16"/>
</dbReference>
<dbReference type="InterPro" id="IPR055290">
    <property type="entry name" value="At3g26010-like"/>
</dbReference>
<evidence type="ECO:0000313" key="4">
    <source>
        <dbReference type="EMBL" id="OTF92746.1"/>
    </source>
</evidence>